<gene>
    <name evidence="1" type="ORF">MGN01_44840</name>
</gene>
<name>A0A512JRS0_9HYPH</name>
<keyword evidence="2" id="KW-1185">Reference proteome</keyword>
<accession>A0A512JRS0</accession>
<dbReference type="Proteomes" id="UP000321750">
    <property type="component" value="Unassembled WGS sequence"/>
</dbReference>
<dbReference type="Gene3D" id="2.60.120.10">
    <property type="entry name" value="Jelly Rolls"/>
    <property type="match status" value="1"/>
</dbReference>
<protein>
    <recommendedName>
        <fullName evidence="3">Cupin</fullName>
    </recommendedName>
</protein>
<organism evidence="1 2">
    <name type="scientific">Methylobacterium gnaphalii</name>
    <dbReference type="NCBI Taxonomy" id="1010610"/>
    <lineage>
        <taxon>Bacteria</taxon>
        <taxon>Pseudomonadati</taxon>
        <taxon>Pseudomonadota</taxon>
        <taxon>Alphaproteobacteria</taxon>
        <taxon>Hyphomicrobiales</taxon>
        <taxon>Methylobacteriaceae</taxon>
        <taxon>Methylobacterium</taxon>
    </lineage>
</organism>
<comment type="caution">
    <text evidence="1">The sequence shown here is derived from an EMBL/GenBank/DDBJ whole genome shotgun (WGS) entry which is preliminary data.</text>
</comment>
<dbReference type="RefSeq" id="WP_147048983.1">
    <property type="nucleotide sequence ID" value="NZ_BJZV01000054.1"/>
</dbReference>
<dbReference type="SUPFAM" id="SSF51182">
    <property type="entry name" value="RmlC-like cupins"/>
    <property type="match status" value="1"/>
</dbReference>
<dbReference type="InterPro" id="IPR014710">
    <property type="entry name" value="RmlC-like_jellyroll"/>
</dbReference>
<dbReference type="OrthoDB" id="7843074at2"/>
<evidence type="ECO:0000313" key="1">
    <source>
        <dbReference type="EMBL" id="GEP12639.1"/>
    </source>
</evidence>
<dbReference type="EMBL" id="BJZV01000054">
    <property type="protein sequence ID" value="GEP12639.1"/>
    <property type="molecule type" value="Genomic_DNA"/>
</dbReference>
<sequence>MTQFKFDDRYITWTKLDWLEHVEAFVYSADPARRTVDALFKFAPLQKAMLHRHKAPYTTFVVQGELRFYSADGTLREIRPAGSYVPGVLNGEPHLEGGGEEEAIVFFTHHSVEDALYEFLDGDMKPVISLRFDDARALLEAQGTPQWKRHPESVA</sequence>
<proteinExistence type="predicted"/>
<evidence type="ECO:0008006" key="3">
    <source>
        <dbReference type="Google" id="ProtNLM"/>
    </source>
</evidence>
<reference evidence="1 2" key="1">
    <citation type="submission" date="2019-07" db="EMBL/GenBank/DDBJ databases">
        <title>Whole genome shotgun sequence of Methylobacterium gnaphalii NBRC 107716.</title>
        <authorList>
            <person name="Hosoyama A."/>
            <person name="Uohara A."/>
            <person name="Ohji S."/>
            <person name="Ichikawa N."/>
        </authorList>
    </citation>
    <scope>NUCLEOTIDE SEQUENCE [LARGE SCALE GENOMIC DNA]</scope>
    <source>
        <strain evidence="1 2">NBRC 107716</strain>
    </source>
</reference>
<dbReference type="InterPro" id="IPR011051">
    <property type="entry name" value="RmlC_Cupin_sf"/>
</dbReference>
<evidence type="ECO:0000313" key="2">
    <source>
        <dbReference type="Proteomes" id="UP000321750"/>
    </source>
</evidence>
<dbReference type="AlphaFoldDB" id="A0A512JRS0"/>